<gene>
    <name evidence="4" type="ORF">MNBD_GAMMA23-2446</name>
</gene>
<dbReference type="InterPro" id="IPR050259">
    <property type="entry name" value="SDR"/>
</dbReference>
<organism evidence="4">
    <name type="scientific">hydrothermal vent metagenome</name>
    <dbReference type="NCBI Taxonomy" id="652676"/>
    <lineage>
        <taxon>unclassified sequences</taxon>
        <taxon>metagenomes</taxon>
        <taxon>ecological metagenomes</taxon>
    </lineage>
</organism>
<dbReference type="SMART" id="SM00822">
    <property type="entry name" value="PKS_KR"/>
    <property type="match status" value="1"/>
</dbReference>
<dbReference type="PRINTS" id="PR00081">
    <property type="entry name" value="GDHRDH"/>
</dbReference>
<dbReference type="EMBL" id="UOFT01000027">
    <property type="protein sequence ID" value="VAW92618.1"/>
    <property type="molecule type" value="Genomic_DNA"/>
</dbReference>
<dbReference type="InterPro" id="IPR002347">
    <property type="entry name" value="SDR_fam"/>
</dbReference>
<comment type="similarity">
    <text evidence="1">Belongs to the short-chain dehydrogenases/reductases (SDR) family.</text>
</comment>
<dbReference type="Gene3D" id="3.40.50.720">
    <property type="entry name" value="NAD(P)-binding Rossmann-like Domain"/>
    <property type="match status" value="1"/>
</dbReference>
<dbReference type="PANTHER" id="PTHR42879">
    <property type="entry name" value="3-OXOACYL-(ACYL-CARRIER-PROTEIN) REDUCTASE"/>
    <property type="match status" value="1"/>
</dbReference>
<dbReference type="AlphaFoldDB" id="A0A3B0ZGJ2"/>
<feature type="domain" description="Ketoreductase" evidence="3">
    <location>
        <begin position="6"/>
        <end position="190"/>
    </location>
</feature>
<keyword evidence="2 4" id="KW-0560">Oxidoreductase</keyword>
<dbReference type="EC" id="1.1.1.100" evidence="4"/>
<accession>A0A3B0ZGJ2</accession>
<dbReference type="PRINTS" id="PR00080">
    <property type="entry name" value="SDRFAMILY"/>
</dbReference>
<protein>
    <submittedName>
        <fullName evidence="4">3-oxoacyl-[ACP] reductase</fullName>
        <ecNumber evidence="4">1.1.1.100</ecNumber>
    </submittedName>
</protein>
<dbReference type="InterPro" id="IPR057326">
    <property type="entry name" value="KR_dom"/>
</dbReference>
<proteinExistence type="inferred from homology"/>
<dbReference type="GO" id="GO:0004316">
    <property type="term" value="F:3-oxoacyl-[acyl-carrier-protein] reductase (NADPH) activity"/>
    <property type="evidence" value="ECO:0007669"/>
    <property type="project" value="UniProtKB-EC"/>
</dbReference>
<reference evidence="4" key="1">
    <citation type="submission" date="2018-06" db="EMBL/GenBank/DDBJ databases">
        <authorList>
            <person name="Zhirakovskaya E."/>
        </authorList>
    </citation>
    <scope>NUCLEOTIDE SEQUENCE</scope>
</reference>
<evidence type="ECO:0000259" key="3">
    <source>
        <dbReference type="SMART" id="SM00822"/>
    </source>
</evidence>
<evidence type="ECO:0000256" key="1">
    <source>
        <dbReference type="ARBA" id="ARBA00006484"/>
    </source>
</evidence>
<dbReference type="PANTHER" id="PTHR42879:SF2">
    <property type="entry name" value="3-OXOACYL-[ACYL-CARRIER-PROTEIN] REDUCTASE FABG"/>
    <property type="match status" value="1"/>
</dbReference>
<dbReference type="InterPro" id="IPR036291">
    <property type="entry name" value="NAD(P)-bd_dom_sf"/>
</dbReference>
<dbReference type="Pfam" id="PF13561">
    <property type="entry name" value="adh_short_C2"/>
    <property type="match status" value="1"/>
</dbReference>
<dbReference type="NCBIfam" id="NF009466">
    <property type="entry name" value="PRK12826.1-2"/>
    <property type="match status" value="1"/>
</dbReference>
<dbReference type="FunFam" id="3.40.50.720:FF:000173">
    <property type="entry name" value="3-oxoacyl-[acyl-carrier protein] reductase"/>
    <property type="match status" value="1"/>
</dbReference>
<dbReference type="SUPFAM" id="SSF51735">
    <property type="entry name" value="NAD(P)-binding Rossmann-fold domains"/>
    <property type="match status" value="1"/>
</dbReference>
<name>A0A3B0ZGJ2_9ZZZZ</name>
<sequence>METKTRRALVTGGSGDIGSAICRQLAASGHHVIVHANARPERAKKIVAEIKNNGGSAESVVFNITDAEQTRQQLQSLLKAGAIQIVVNNAGIHDDAIMAGMQALQWKKVLDVSLNGFFNVTQPLLLPMMQTRWGRIISMSSVAAVMGNRGQANYAAAKSGLHGATKSIAIEMASRGITANVVAPGVIQSEMTEGVFDKDTIKKIVPMQRAGTPDEVAKLVGFLASDDAAYISGQIININGAMA</sequence>
<evidence type="ECO:0000256" key="2">
    <source>
        <dbReference type="ARBA" id="ARBA00023002"/>
    </source>
</evidence>
<evidence type="ECO:0000313" key="4">
    <source>
        <dbReference type="EMBL" id="VAW92618.1"/>
    </source>
</evidence>
<dbReference type="NCBIfam" id="NF004200">
    <property type="entry name" value="PRK05653.1-5"/>
    <property type="match status" value="1"/>
</dbReference>